<accession>A0ABW9ZAX6</accession>
<reference evidence="2" key="1">
    <citation type="submission" date="2020-01" db="EMBL/GenBank/DDBJ databases">
        <title>Sphingomonas sp. strain CSW-10.</title>
        <authorList>
            <person name="Chen W.-M."/>
        </authorList>
    </citation>
    <scope>NUCLEOTIDE SEQUENCE [LARGE SCALE GENOMIC DNA]</scope>
    <source>
        <strain evidence="2">NST-5</strain>
    </source>
</reference>
<gene>
    <name evidence="1" type="ORF">GV828_12830</name>
</gene>
<comment type="caution">
    <text evidence="1">The sequence shown here is derived from an EMBL/GenBank/DDBJ whole genome shotgun (WGS) entry which is preliminary data.</text>
</comment>
<dbReference type="EMBL" id="JAABLM010000022">
    <property type="protein sequence ID" value="NBL66083.1"/>
    <property type="molecule type" value="Genomic_DNA"/>
</dbReference>
<evidence type="ECO:0000313" key="2">
    <source>
        <dbReference type="Proteomes" id="UP000798602"/>
    </source>
</evidence>
<keyword evidence="2" id="KW-1185">Reference proteome</keyword>
<protein>
    <submittedName>
        <fullName evidence="1">Uncharacterized protein</fullName>
    </submittedName>
</protein>
<dbReference type="RefSeq" id="WP_166537899.1">
    <property type="nucleotide sequence ID" value="NZ_JAABLM010000022.1"/>
</dbReference>
<name>A0ABW9ZAX6_9FLAO</name>
<organism evidence="1 2">
    <name type="scientific">Flavobacterium ichthyis</name>
    <dbReference type="NCBI Taxonomy" id="2698827"/>
    <lineage>
        <taxon>Bacteria</taxon>
        <taxon>Pseudomonadati</taxon>
        <taxon>Bacteroidota</taxon>
        <taxon>Flavobacteriia</taxon>
        <taxon>Flavobacteriales</taxon>
        <taxon>Flavobacteriaceae</taxon>
        <taxon>Flavobacterium</taxon>
    </lineage>
</organism>
<proteinExistence type="predicted"/>
<evidence type="ECO:0000313" key="1">
    <source>
        <dbReference type="EMBL" id="NBL66083.1"/>
    </source>
</evidence>
<sequence length="404" mass="45101">MYWAGIYNAEIEAFPDTEISVGESFNIVGSPQGGKLANTESNAGNGKIKIPEGYAAYSAKGNFSASSDNNNAGNILSLAIGNKQSDYRSRFYQHSMSLSENFEEGIINEVPVSFTLGNHVAGDISVTVKCRLTESAKQAWRIKAFNTIIKAFELKQREFDEKLAVAKSVVDEKSKTNPGFYRQIENMALRKNCIAYLIGHDKMGQNMISGSTVQNLQILNNAQLETYAAEARFLEQAFEWEIMSYHFYPFYWANKEKWEKLYNPNESNDPIFRSFLQSGMARVILTVRPGFEEAVNWYLTTGEVWNGGQVPTINDPLFLSIVEELRVTEGEVDETWETRVPTSLTVIQAGSLGLNVLEALPCDNSCGDNLLFSSDGKPLTDEDGEVLKNFKKQDALLGGRSYIK</sequence>
<dbReference type="Proteomes" id="UP000798602">
    <property type="component" value="Unassembled WGS sequence"/>
</dbReference>